<feature type="domain" description="Anoctamin transmembrane" evidence="7">
    <location>
        <begin position="298"/>
        <end position="730"/>
    </location>
</feature>
<sequence>MVKEGTELTEPLIHKSGSAAEKDSFKEDYQYIFVFPNHFSEDEAVIAPLNEKISISLCKEIFANTFKLSEEEGHSESLEMKLKQETSQHIPQRHAWISEMWRGFSKENQGEVEFRRFLNLIITCVLRVMQEDLKLDLKLFFSRDKDEIFCKIRASEHNFKVQADLMDYHLQLKRPESIPRSGYSLICPYGRFEKNKDEEKSGPVLQKKVIKDVESNYKKYGTDERQAKTGNGITMFKYKDKVRILLAMISSVIDIGELLDNDILINHFCIHNEEQLAFLRSNWGSFSMFWKPQPLQKVKNYFGEKIAMYFAWLGYYVAWLIAPAIIGLVTFIIQLIMDNLDDKDQKMNLAEISLLIFSLSLALGSTLLDQLWIRRQNQLSWMWGTTDIQEVEQQRPTYKGKYGTDPVTGRKKKISNKSIWEKIKRSISMSVVFICIGSAVVAVAAIMIYRDIYASYSWGPLSCAVINALQIRILNLIYRRVAKFFTEWENYEYDTQYNDALCIKLYLFQFVNSYASLIYLGFIKCYGDEDNSQCLDELSLQLEVIFVFNVICNFFELGAPYCSNAWRKRAEKRHLKAMHDSGHKGRKTMTSTEKQASLSEYETPLDDYMELIIDYGYVVMFSAAFPIVPLIALFVNIIEVRVDAYKLCYLMKRPYPTPANSIGEWESIVRTISVIGALTNTAIIIFTANIFDLTDFATKWGYFMVIEHVLLVFKFLISRQVPDIPNDVKKGLIWSNRISDEKIYGKSSDVDQQRVLRNLYFKNNPNAIRERSILDPEKIALTD</sequence>
<evidence type="ECO:0000313" key="8">
    <source>
        <dbReference type="EMBL" id="CAG9330895.1"/>
    </source>
</evidence>
<dbReference type="GO" id="GO:0016020">
    <property type="term" value="C:membrane"/>
    <property type="evidence" value="ECO:0007669"/>
    <property type="project" value="UniProtKB-SubCell"/>
</dbReference>
<dbReference type="Proteomes" id="UP001162131">
    <property type="component" value="Unassembled WGS sequence"/>
</dbReference>
<keyword evidence="2 6" id="KW-0812">Transmembrane</keyword>
<evidence type="ECO:0000256" key="5">
    <source>
        <dbReference type="SAM" id="MobiDB-lite"/>
    </source>
</evidence>
<feature type="region of interest" description="Disordered" evidence="5">
    <location>
        <begin position="577"/>
        <end position="597"/>
    </location>
</feature>
<dbReference type="InterPro" id="IPR007632">
    <property type="entry name" value="Anoctamin"/>
</dbReference>
<dbReference type="AlphaFoldDB" id="A0AAU9K0M9"/>
<feature type="transmembrane region" description="Helical" evidence="6">
    <location>
        <begin position="349"/>
        <end position="368"/>
    </location>
</feature>
<feature type="transmembrane region" description="Helical" evidence="6">
    <location>
        <begin position="668"/>
        <end position="688"/>
    </location>
</feature>
<feature type="transmembrane region" description="Helical" evidence="6">
    <location>
        <begin position="700"/>
        <end position="717"/>
    </location>
</feature>
<protein>
    <recommendedName>
        <fullName evidence="7">Anoctamin transmembrane domain-containing protein</fullName>
    </recommendedName>
</protein>
<feature type="transmembrane region" description="Helical" evidence="6">
    <location>
        <begin position="427"/>
        <end position="449"/>
    </location>
</feature>
<keyword evidence="4 6" id="KW-0472">Membrane</keyword>
<evidence type="ECO:0000256" key="1">
    <source>
        <dbReference type="ARBA" id="ARBA00004141"/>
    </source>
</evidence>
<name>A0AAU9K0M9_9CILI</name>
<reference evidence="8" key="1">
    <citation type="submission" date="2021-09" db="EMBL/GenBank/DDBJ databases">
        <authorList>
            <consortium name="AG Swart"/>
            <person name="Singh M."/>
            <person name="Singh A."/>
            <person name="Seah K."/>
            <person name="Emmerich C."/>
        </authorList>
    </citation>
    <scope>NUCLEOTIDE SEQUENCE</scope>
    <source>
        <strain evidence="8">ATCC30299</strain>
    </source>
</reference>
<dbReference type="GO" id="GO:0005254">
    <property type="term" value="F:chloride channel activity"/>
    <property type="evidence" value="ECO:0007669"/>
    <property type="project" value="TreeGrafter"/>
</dbReference>
<evidence type="ECO:0000313" key="9">
    <source>
        <dbReference type="Proteomes" id="UP001162131"/>
    </source>
</evidence>
<dbReference type="Pfam" id="PF04547">
    <property type="entry name" value="Anoctamin"/>
    <property type="match status" value="1"/>
</dbReference>
<gene>
    <name evidence="8" type="ORF">BSTOLATCC_MIC52304</name>
</gene>
<comment type="subcellular location">
    <subcellularLocation>
        <location evidence="1">Membrane</location>
        <topology evidence="1">Multi-pass membrane protein</topology>
    </subcellularLocation>
</comment>
<keyword evidence="9" id="KW-1185">Reference proteome</keyword>
<feature type="compositionally biased region" description="Polar residues" evidence="5">
    <location>
        <begin position="588"/>
        <end position="597"/>
    </location>
</feature>
<feature type="transmembrane region" description="Helical" evidence="6">
    <location>
        <begin position="455"/>
        <end position="474"/>
    </location>
</feature>
<evidence type="ECO:0000256" key="4">
    <source>
        <dbReference type="ARBA" id="ARBA00023136"/>
    </source>
</evidence>
<keyword evidence="3 6" id="KW-1133">Transmembrane helix</keyword>
<evidence type="ECO:0000256" key="2">
    <source>
        <dbReference type="ARBA" id="ARBA00022692"/>
    </source>
</evidence>
<evidence type="ECO:0000256" key="6">
    <source>
        <dbReference type="SAM" id="Phobius"/>
    </source>
</evidence>
<organism evidence="8 9">
    <name type="scientific">Blepharisma stoltei</name>
    <dbReference type="NCBI Taxonomy" id="1481888"/>
    <lineage>
        <taxon>Eukaryota</taxon>
        <taxon>Sar</taxon>
        <taxon>Alveolata</taxon>
        <taxon>Ciliophora</taxon>
        <taxon>Postciliodesmatophora</taxon>
        <taxon>Heterotrichea</taxon>
        <taxon>Heterotrichida</taxon>
        <taxon>Blepharismidae</taxon>
        <taxon>Blepharisma</taxon>
    </lineage>
</organism>
<dbReference type="EMBL" id="CAJZBQ010000052">
    <property type="protein sequence ID" value="CAG9330895.1"/>
    <property type="molecule type" value="Genomic_DNA"/>
</dbReference>
<comment type="caution">
    <text evidence="8">The sequence shown here is derived from an EMBL/GenBank/DDBJ whole genome shotgun (WGS) entry which is preliminary data.</text>
</comment>
<evidence type="ECO:0000256" key="3">
    <source>
        <dbReference type="ARBA" id="ARBA00022989"/>
    </source>
</evidence>
<dbReference type="PANTHER" id="PTHR12308">
    <property type="entry name" value="ANOCTAMIN"/>
    <property type="match status" value="1"/>
</dbReference>
<evidence type="ECO:0000259" key="7">
    <source>
        <dbReference type="Pfam" id="PF04547"/>
    </source>
</evidence>
<proteinExistence type="predicted"/>
<feature type="transmembrane region" description="Helical" evidence="6">
    <location>
        <begin position="309"/>
        <end position="337"/>
    </location>
</feature>
<feature type="transmembrane region" description="Helical" evidence="6">
    <location>
        <begin position="615"/>
        <end position="638"/>
    </location>
</feature>
<dbReference type="InterPro" id="IPR049452">
    <property type="entry name" value="Anoctamin_TM"/>
</dbReference>
<accession>A0AAU9K0M9</accession>
<dbReference type="PANTHER" id="PTHR12308:SF73">
    <property type="entry name" value="ANOCTAMIN"/>
    <property type="match status" value="1"/>
</dbReference>